<dbReference type="SMART" id="SM00060">
    <property type="entry name" value="FN3"/>
    <property type="match status" value="1"/>
</dbReference>
<keyword evidence="2" id="KW-1185">Reference proteome</keyword>
<dbReference type="InterPro" id="IPR003961">
    <property type="entry name" value="FN3_dom"/>
</dbReference>
<dbReference type="Proteomes" id="UP000887574">
    <property type="component" value="Unplaced"/>
</dbReference>
<organism evidence="2 3">
    <name type="scientific">Ditylenchus dipsaci</name>
    <dbReference type="NCBI Taxonomy" id="166011"/>
    <lineage>
        <taxon>Eukaryota</taxon>
        <taxon>Metazoa</taxon>
        <taxon>Ecdysozoa</taxon>
        <taxon>Nematoda</taxon>
        <taxon>Chromadorea</taxon>
        <taxon>Rhabditida</taxon>
        <taxon>Tylenchina</taxon>
        <taxon>Tylenchomorpha</taxon>
        <taxon>Sphaerularioidea</taxon>
        <taxon>Anguinidae</taxon>
        <taxon>Anguininae</taxon>
        <taxon>Ditylenchus</taxon>
    </lineage>
</organism>
<evidence type="ECO:0000313" key="2">
    <source>
        <dbReference type="Proteomes" id="UP000887574"/>
    </source>
</evidence>
<dbReference type="CDD" id="cd00063">
    <property type="entry name" value="FN3"/>
    <property type="match status" value="1"/>
</dbReference>
<dbReference type="SUPFAM" id="SSF49265">
    <property type="entry name" value="Fibronectin type III"/>
    <property type="match status" value="1"/>
</dbReference>
<sequence>MKSVLERAIIPGPPTDAKVHVTSPTRATIEFTPPQQHGYPSTGWLNRSDRHEKTKINVDNLDRGQCYTFRIKAASMWGFGKFSLAFPKAIRISSWEDVDNLPNFRIEQMQK</sequence>
<dbReference type="InterPro" id="IPR013783">
    <property type="entry name" value="Ig-like_fold"/>
</dbReference>
<protein>
    <submittedName>
        <fullName evidence="3">Fibronectin type-III domain-containing protein</fullName>
    </submittedName>
</protein>
<evidence type="ECO:0000259" key="1">
    <source>
        <dbReference type="SMART" id="SM00060"/>
    </source>
</evidence>
<reference evidence="3" key="1">
    <citation type="submission" date="2022-11" db="UniProtKB">
        <authorList>
            <consortium name="WormBaseParasite"/>
        </authorList>
    </citation>
    <scope>IDENTIFICATION</scope>
</reference>
<evidence type="ECO:0000313" key="3">
    <source>
        <dbReference type="WBParaSite" id="jg25963"/>
    </source>
</evidence>
<dbReference type="Gene3D" id="2.60.40.10">
    <property type="entry name" value="Immunoglobulins"/>
    <property type="match status" value="1"/>
</dbReference>
<feature type="domain" description="Fibronectin type-III" evidence="1">
    <location>
        <begin position="11"/>
        <end position="80"/>
    </location>
</feature>
<dbReference type="InterPro" id="IPR036116">
    <property type="entry name" value="FN3_sf"/>
</dbReference>
<dbReference type="WBParaSite" id="jg25963">
    <property type="protein sequence ID" value="jg25963"/>
    <property type="gene ID" value="jg25963"/>
</dbReference>
<dbReference type="AlphaFoldDB" id="A0A915E5D8"/>
<name>A0A915E5D8_9BILA</name>
<proteinExistence type="predicted"/>
<accession>A0A915E5D8</accession>